<keyword evidence="4 7" id="KW-0812">Transmembrane</keyword>
<comment type="subcellular location">
    <subcellularLocation>
        <location evidence="1">Cell membrane</location>
        <topology evidence="1">Multi-pass membrane protein</topology>
    </subcellularLocation>
</comment>
<dbReference type="InterPro" id="IPR048279">
    <property type="entry name" value="MdtK-like"/>
</dbReference>
<gene>
    <name evidence="8" type="ORF">C7383_108126</name>
</gene>
<evidence type="ECO:0000256" key="7">
    <source>
        <dbReference type="SAM" id="Phobius"/>
    </source>
</evidence>
<feature type="transmembrane region" description="Helical" evidence="7">
    <location>
        <begin position="347"/>
        <end position="370"/>
    </location>
</feature>
<evidence type="ECO:0000256" key="3">
    <source>
        <dbReference type="ARBA" id="ARBA00022475"/>
    </source>
</evidence>
<keyword evidence="9" id="KW-1185">Reference proteome</keyword>
<dbReference type="GO" id="GO:0042910">
    <property type="term" value="F:xenobiotic transmembrane transporter activity"/>
    <property type="evidence" value="ECO:0007669"/>
    <property type="project" value="InterPro"/>
</dbReference>
<dbReference type="PANTHER" id="PTHR43823:SF3">
    <property type="entry name" value="MULTIDRUG EXPORT PROTEIN MEPA"/>
    <property type="match status" value="1"/>
</dbReference>
<organism evidence="8 9">
    <name type="scientific">Murimonas intestini</name>
    <dbReference type="NCBI Taxonomy" id="1337051"/>
    <lineage>
        <taxon>Bacteria</taxon>
        <taxon>Bacillati</taxon>
        <taxon>Bacillota</taxon>
        <taxon>Clostridia</taxon>
        <taxon>Lachnospirales</taxon>
        <taxon>Lachnospiraceae</taxon>
        <taxon>Murimonas</taxon>
    </lineage>
</organism>
<evidence type="ECO:0000256" key="2">
    <source>
        <dbReference type="ARBA" id="ARBA00022448"/>
    </source>
</evidence>
<dbReference type="EMBL" id="QGGY01000008">
    <property type="protein sequence ID" value="PWJ74696.1"/>
    <property type="molecule type" value="Genomic_DNA"/>
</dbReference>
<accession>A0AB73T2S9</accession>
<name>A0AB73T2S9_9FIRM</name>
<dbReference type="PIRSF" id="PIRSF006603">
    <property type="entry name" value="DinF"/>
    <property type="match status" value="1"/>
</dbReference>
<keyword evidence="3" id="KW-1003">Cell membrane</keyword>
<feature type="transmembrane region" description="Helical" evidence="7">
    <location>
        <begin position="155"/>
        <end position="179"/>
    </location>
</feature>
<evidence type="ECO:0000256" key="1">
    <source>
        <dbReference type="ARBA" id="ARBA00004651"/>
    </source>
</evidence>
<feature type="transmembrane region" description="Helical" evidence="7">
    <location>
        <begin position="185"/>
        <end position="206"/>
    </location>
</feature>
<feature type="transmembrane region" description="Helical" evidence="7">
    <location>
        <begin position="47"/>
        <end position="71"/>
    </location>
</feature>
<feature type="transmembrane region" description="Helical" evidence="7">
    <location>
        <begin position="259"/>
        <end position="278"/>
    </location>
</feature>
<dbReference type="InterPro" id="IPR002528">
    <property type="entry name" value="MATE_fam"/>
</dbReference>
<reference evidence="8 9" key="1">
    <citation type="submission" date="2018-05" db="EMBL/GenBank/DDBJ databases">
        <authorList>
            <person name="Goeker M."/>
            <person name="Huntemann M."/>
            <person name="Clum A."/>
            <person name="Pillay M."/>
            <person name="Palaniappan K."/>
            <person name="Varghese N."/>
            <person name="Mikhailova N."/>
            <person name="Stamatis D."/>
            <person name="Reddy T."/>
            <person name="Daum C."/>
            <person name="Shapiro N."/>
            <person name="Ivanova N."/>
            <person name="Kyrpides N."/>
            <person name="Woyke T."/>
        </authorList>
    </citation>
    <scope>NUCLEOTIDE SEQUENCE [LARGE SCALE GENOMIC DNA]</scope>
    <source>
        <strain evidence="8 9">DSM 26524</strain>
    </source>
</reference>
<protein>
    <submittedName>
        <fullName evidence="8">MATE family efflux protein</fullName>
    </submittedName>
</protein>
<keyword evidence="5 7" id="KW-1133">Transmembrane helix</keyword>
<sequence>MREKKEFLLYVIPSVLAFALSGVYAIVDGFFVGNSIGDAGLAAINVAYPVTALLQALGTGIGMGGAVQYSIHAGEDKREEQRAYISWTLLLLAVSSLAAVLLLFPSVSAILSAFGAKGQLLEMGKEYLRMIILGAVFQIFGTGLVPLIRNMGGSVFAMCAMIAGFLTNILLDYLFVWVFGYGLGGAAAATIIGQTVTVAACVVFVLKKGPGLSLKSGIKPGRLSRNIMKVAVSPFGLTFSPNIVLILMNKFSMMYGGEGAVACYAVIAYISTIVLLLLQGVGDGSQPLVSRYYGRGRAESVRSVGRMAYISAFLLAAACIAGLYAARNLIAPVFGASAEVSKMSAEVLPFFLAGFMFIAYLRITTACCYATEKNVRAFILIYGEPVMLFAALLLLPEFMGLEGVWAAVPVSQFLTAACGVIIQRLPAS</sequence>
<dbReference type="PANTHER" id="PTHR43823">
    <property type="entry name" value="SPORULATION PROTEIN YKVU"/>
    <property type="match status" value="1"/>
</dbReference>
<feature type="transmembrane region" description="Helical" evidence="7">
    <location>
        <begin position="227"/>
        <end position="247"/>
    </location>
</feature>
<dbReference type="Pfam" id="PF01554">
    <property type="entry name" value="MatE"/>
    <property type="match status" value="2"/>
</dbReference>
<evidence type="ECO:0000256" key="6">
    <source>
        <dbReference type="ARBA" id="ARBA00023136"/>
    </source>
</evidence>
<comment type="caution">
    <text evidence="8">The sequence shown here is derived from an EMBL/GenBank/DDBJ whole genome shotgun (WGS) entry which is preliminary data.</text>
</comment>
<feature type="transmembrane region" description="Helical" evidence="7">
    <location>
        <begin position="404"/>
        <end position="422"/>
    </location>
</feature>
<dbReference type="AlphaFoldDB" id="A0AB73T2S9"/>
<feature type="transmembrane region" description="Helical" evidence="7">
    <location>
        <begin position="307"/>
        <end position="327"/>
    </location>
</feature>
<feature type="transmembrane region" description="Helical" evidence="7">
    <location>
        <begin position="127"/>
        <end position="148"/>
    </location>
</feature>
<dbReference type="GO" id="GO:0005886">
    <property type="term" value="C:plasma membrane"/>
    <property type="evidence" value="ECO:0007669"/>
    <property type="project" value="UniProtKB-SubCell"/>
</dbReference>
<proteinExistence type="predicted"/>
<dbReference type="GO" id="GO:0015297">
    <property type="term" value="F:antiporter activity"/>
    <property type="evidence" value="ECO:0007669"/>
    <property type="project" value="InterPro"/>
</dbReference>
<keyword evidence="2" id="KW-0813">Transport</keyword>
<dbReference type="RefSeq" id="WP_109627387.1">
    <property type="nucleotide sequence ID" value="NZ_JANKBI010000006.1"/>
</dbReference>
<keyword evidence="6 7" id="KW-0472">Membrane</keyword>
<feature type="transmembrane region" description="Helical" evidence="7">
    <location>
        <begin position="377"/>
        <end position="398"/>
    </location>
</feature>
<evidence type="ECO:0000313" key="9">
    <source>
        <dbReference type="Proteomes" id="UP000245412"/>
    </source>
</evidence>
<evidence type="ECO:0000313" key="8">
    <source>
        <dbReference type="EMBL" id="PWJ74696.1"/>
    </source>
</evidence>
<feature type="transmembrane region" description="Helical" evidence="7">
    <location>
        <begin position="83"/>
        <end position="107"/>
    </location>
</feature>
<dbReference type="InterPro" id="IPR051327">
    <property type="entry name" value="MATE_MepA_subfamily"/>
</dbReference>
<feature type="transmembrane region" description="Helical" evidence="7">
    <location>
        <begin position="7"/>
        <end position="27"/>
    </location>
</feature>
<evidence type="ECO:0000256" key="4">
    <source>
        <dbReference type="ARBA" id="ARBA00022692"/>
    </source>
</evidence>
<dbReference type="Proteomes" id="UP000245412">
    <property type="component" value="Unassembled WGS sequence"/>
</dbReference>
<evidence type="ECO:0000256" key="5">
    <source>
        <dbReference type="ARBA" id="ARBA00022989"/>
    </source>
</evidence>